<proteinExistence type="predicted"/>
<evidence type="ECO:0000313" key="2">
    <source>
        <dbReference type="Proteomes" id="UP000823775"/>
    </source>
</evidence>
<gene>
    <name evidence="1" type="ORF">HAX54_008858</name>
</gene>
<accession>A0ABS8TEY5</accession>
<dbReference type="EMBL" id="JACEIK010001470">
    <property type="protein sequence ID" value="MCD7469693.1"/>
    <property type="molecule type" value="Genomic_DNA"/>
</dbReference>
<feature type="non-terminal residue" evidence="1">
    <location>
        <position position="1"/>
    </location>
</feature>
<evidence type="ECO:0000313" key="1">
    <source>
        <dbReference type="EMBL" id="MCD7469693.1"/>
    </source>
</evidence>
<organism evidence="1 2">
    <name type="scientific">Datura stramonium</name>
    <name type="common">Jimsonweed</name>
    <name type="synonym">Common thornapple</name>
    <dbReference type="NCBI Taxonomy" id="4076"/>
    <lineage>
        <taxon>Eukaryota</taxon>
        <taxon>Viridiplantae</taxon>
        <taxon>Streptophyta</taxon>
        <taxon>Embryophyta</taxon>
        <taxon>Tracheophyta</taxon>
        <taxon>Spermatophyta</taxon>
        <taxon>Magnoliopsida</taxon>
        <taxon>eudicotyledons</taxon>
        <taxon>Gunneridae</taxon>
        <taxon>Pentapetalae</taxon>
        <taxon>asterids</taxon>
        <taxon>lamiids</taxon>
        <taxon>Solanales</taxon>
        <taxon>Solanaceae</taxon>
        <taxon>Solanoideae</taxon>
        <taxon>Datureae</taxon>
        <taxon>Datura</taxon>
    </lineage>
</organism>
<name>A0ABS8TEY5_DATST</name>
<keyword evidence="2" id="KW-1185">Reference proteome</keyword>
<comment type="caution">
    <text evidence="1">The sequence shown here is derived from an EMBL/GenBank/DDBJ whole genome shotgun (WGS) entry which is preliminary data.</text>
</comment>
<sequence length="87" mass="10025">GGFYEDLEGVSFPYGPNLGGTSTLERTNFEEIRLVTIQTQCDTKFDPKKVHDIEYPYAMHDRHMDSQEHILDFTTIVKGNDLDEDKN</sequence>
<reference evidence="1 2" key="1">
    <citation type="journal article" date="2021" name="BMC Genomics">
        <title>Datura genome reveals duplications of psychoactive alkaloid biosynthetic genes and high mutation rate following tissue culture.</title>
        <authorList>
            <person name="Rajewski A."/>
            <person name="Carter-House D."/>
            <person name="Stajich J."/>
            <person name="Litt A."/>
        </authorList>
    </citation>
    <scope>NUCLEOTIDE SEQUENCE [LARGE SCALE GENOMIC DNA]</scope>
    <source>
        <strain evidence="1">AR-01</strain>
    </source>
</reference>
<dbReference type="Proteomes" id="UP000823775">
    <property type="component" value="Unassembled WGS sequence"/>
</dbReference>
<protein>
    <submittedName>
        <fullName evidence="1">Uncharacterized protein</fullName>
    </submittedName>
</protein>